<keyword evidence="2 3" id="KW-0040">ANK repeat</keyword>
<dbReference type="GO" id="GO:0005829">
    <property type="term" value="C:cytosol"/>
    <property type="evidence" value="ECO:0007669"/>
    <property type="project" value="TreeGrafter"/>
</dbReference>
<keyword evidence="1" id="KW-0677">Repeat</keyword>
<dbReference type="OrthoDB" id="20727at2759"/>
<dbReference type="GO" id="GO:0051059">
    <property type="term" value="F:NF-kappaB binding"/>
    <property type="evidence" value="ECO:0007669"/>
    <property type="project" value="TreeGrafter"/>
</dbReference>
<dbReference type="PANTHER" id="PTHR46680">
    <property type="entry name" value="NF-KAPPA-B INHIBITOR ALPHA"/>
    <property type="match status" value="1"/>
</dbReference>
<dbReference type="InterPro" id="IPR036770">
    <property type="entry name" value="Ankyrin_rpt-contain_sf"/>
</dbReference>
<comment type="caution">
    <text evidence="5">The sequence shown here is derived from an EMBL/GenBank/DDBJ whole genome shotgun (WGS) entry which is preliminary data.</text>
</comment>
<dbReference type="PROSITE" id="PS50297">
    <property type="entry name" value="ANK_REP_REGION"/>
    <property type="match status" value="3"/>
</dbReference>
<evidence type="ECO:0000256" key="2">
    <source>
        <dbReference type="ARBA" id="ARBA00023043"/>
    </source>
</evidence>
<dbReference type="Pfam" id="PF12796">
    <property type="entry name" value="Ank_2"/>
    <property type="match status" value="2"/>
</dbReference>
<reference evidence="5" key="1">
    <citation type="journal article" date="2019" name="bioRxiv">
        <title>The Genome of the Zebra Mussel, Dreissena polymorpha: A Resource for Invasive Species Research.</title>
        <authorList>
            <person name="McCartney M.A."/>
            <person name="Auch B."/>
            <person name="Kono T."/>
            <person name="Mallez S."/>
            <person name="Zhang Y."/>
            <person name="Obille A."/>
            <person name="Becker A."/>
            <person name="Abrahante J.E."/>
            <person name="Garbe J."/>
            <person name="Badalamenti J.P."/>
            <person name="Herman A."/>
            <person name="Mangelson H."/>
            <person name="Liachko I."/>
            <person name="Sullivan S."/>
            <person name="Sone E.D."/>
            <person name="Koren S."/>
            <person name="Silverstein K.A.T."/>
            <person name="Beckman K.B."/>
            <person name="Gohl D.M."/>
        </authorList>
    </citation>
    <scope>NUCLEOTIDE SEQUENCE</scope>
    <source>
        <strain evidence="5">Duluth1</strain>
        <tissue evidence="5">Whole animal</tissue>
    </source>
</reference>
<evidence type="ECO:0000256" key="3">
    <source>
        <dbReference type="PROSITE-ProRule" id="PRU00023"/>
    </source>
</evidence>
<accession>A0A9D4KFA4</accession>
<evidence type="ECO:0000256" key="1">
    <source>
        <dbReference type="ARBA" id="ARBA00022737"/>
    </source>
</evidence>
<dbReference type="InterPro" id="IPR002110">
    <property type="entry name" value="Ankyrin_rpt"/>
</dbReference>
<feature type="repeat" description="ANK" evidence="3">
    <location>
        <begin position="285"/>
        <end position="307"/>
    </location>
</feature>
<sequence length="356" mass="39924">MTVTGTDGSLGNQNDHGHNDSCPQRSDMEEGVRYHTKRKYRRKFSVAFLIPEDVGFLRTDESPTREVSTNMFFSTDKYPSLTTLCDELDSCDLSDLQLSGQQESNSIHINNSSYAQGVACNSEELFVKDKDGDTALHLAIILDNLVLVSKIIQMAPTYTYLSMRNKLFQTPLHLEVIMNQKHIVRKLVCAGEDVTAVDRNGNTPLHIACRDGLYEIARYLLEPVRYSEIQCNPYDIPYQKIPQDFDIANYDGLTCLHLAVINRHMDILQLLIERDVDLNMIERKAGRTVLHMACISGDVKLVRTLMSVRACNMDARTHSGYTPLDLALCYNQDGVYTILAAAGAKPGAESMDSDSD</sequence>
<proteinExistence type="predicted"/>
<feature type="repeat" description="ANK" evidence="3">
    <location>
        <begin position="167"/>
        <end position="199"/>
    </location>
</feature>
<protein>
    <submittedName>
        <fullName evidence="5">Uncharacterized protein</fullName>
    </submittedName>
</protein>
<dbReference type="AlphaFoldDB" id="A0A9D4KFA4"/>
<organism evidence="5 6">
    <name type="scientific">Dreissena polymorpha</name>
    <name type="common">Zebra mussel</name>
    <name type="synonym">Mytilus polymorpha</name>
    <dbReference type="NCBI Taxonomy" id="45954"/>
    <lineage>
        <taxon>Eukaryota</taxon>
        <taxon>Metazoa</taxon>
        <taxon>Spiralia</taxon>
        <taxon>Lophotrochozoa</taxon>
        <taxon>Mollusca</taxon>
        <taxon>Bivalvia</taxon>
        <taxon>Autobranchia</taxon>
        <taxon>Heteroconchia</taxon>
        <taxon>Euheterodonta</taxon>
        <taxon>Imparidentia</taxon>
        <taxon>Neoheterodontei</taxon>
        <taxon>Myida</taxon>
        <taxon>Dreissenoidea</taxon>
        <taxon>Dreissenidae</taxon>
        <taxon>Dreissena</taxon>
    </lineage>
</organism>
<gene>
    <name evidence="5" type="ORF">DPMN_112237</name>
</gene>
<dbReference type="SMART" id="SM00248">
    <property type="entry name" value="ANK"/>
    <property type="match status" value="6"/>
</dbReference>
<evidence type="ECO:0000313" key="6">
    <source>
        <dbReference type="Proteomes" id="UP000828390"/>
    </source>
</evidence>
<keyword evidence="6" id="KW-1185">Reference proteome</keyword>
<dbReference type="PANTHER" id="PTHR46680:SF3">
    <property type="entry name" value="NF-KAPPA-B INHIBITOR CACTUS"/>
    <property type="match status" value="1"/>
</dbReference>
<feature type="region of interest" description="Disordered" evidence="4">
    <location>
        <begin position="1"/>
        <end position="30"/>
    </location>
</feature>
<dbReference type="InterPro" id="IPR051070">
    <property type="entry name" value="NF-kappa-B_inhibitor"/>
</dbReference>
<dbReference type="GO" id="GO:0071356">
    <property type="term" value="P:cellular response to tumor necrosis factor"/>
    <property type="evidence" value="ECO:0007669"/>
    <property type="project" value="TreeGrafter"/>
</dbReference>
<dbReference type="Proteomes" id="UP000828390">
    <property type="component" value="Unassembled WGS sequence"/>
</dbReference>
<dbReference type="PROSITE" id="PS50088">
    <property type="entry name" value="ANK_REPEAT"/>
    <property type="match status" value="4"/>
</dbReference>
<name>A0A9D4KFA4_DREPO</name>
<evidence type="ECO:0000313" key="5">
    <source>
        <dbReference type="EMBL" id="KAH3838822.1"/>
    </source>
</evidence>
<feature type="repeat" description="ANK" evidence="3">
    <location>
        <begin position="251"/>
        <end position="283"/>
    </location>
</feature>
<dbReference type="Gene3D" id="1.25.40.20">
    <property type="entry name" value="Ankyrin repeat-containing domain"/>
    <property type="match status" value="1"/>
</dbReference>
<dbReference type="SUPFAM" id="SSF48403">
    <property type="entry name" value="Ankyrin repeat"/>
    <property type="match status" value="1"/>
</dbReference>
<reference evidence="5" key="2">
    <citation type="submission" date="2020-11" db="EMBL/GenBank/DDBJ databases">
        <authorList>
            <person name="McCartney M.A."/>
            <person name="Auch B."/>
            <person name="Kono T."/>
            <person name="Mallez S."/>
            <person name="Becker A."/>
            <person name="Gohl D.M."/>
            <person name="Silverstein K.A.T."/>
            <person name="Koren S."/>
            <person name="Bechman K.B."/>
            <person name="Herman A."/>
            <person name="Abrahante J.E."/>
            <person name="Garbe J."/>
        </authorList>
    </citation>
    <scope>NUCLEOTIDE SEQUENCE</scope>
    <source>
        <strain evidence="5">Duluth1</strain>
        <tissue evidence="5">Whole animal</tissue>
    </source>
</reference>
<feature type="compositionally biased region" description="Polar residues" evidence="4">
    <location>
        <begin position="1"/>
        <end position="14"/>
    </location>
</feature>
<dbReference type="EMBL" id="JAIWYP010000004">
    <property type="protein sequence ID" value="KAH3838822.1"/>
    <property type="molecule type" value="Genomic_DNA"/>
</dbReference>
<evidence type="ECO:0000256" key="4">
    <source>
        <dbReference type="SAM" id="MobiDB-lite"/>
    </source>
</evidence>
<feature type="repeat" description="ANK" evidence="3">
    <location>
        <begin position="200"/>
        <end position="222"/>
    </location>
</feature>